<evidence type="ECO:0000313" key="7">
    <source>
        <dbReference type="Proteomes" id="UP000653305"/>
    </source>
</evidence>
<organism evidence="6 7">
    <name type="scientific">Phtheirospermum japonicum</name>
    <dbReference type="NCBI Taxonomy" id="374723"/>
    <lineage>
        <taxon>Eukaryota</taxon>
        <taxon>Viridiplantae</taxon>
        <taxon>Streptophyta</taxon>
        <taxon>Embryophyta</taxon>
        <taxon>Tracheophyta</taxon>
        <taxon>Spermatophyta</taxon>
        <taxon>Magnoliopsida</taxon>
        <taxon>eudicotyledons</taxon>
        <taxon>Gunneridae</taxon>
        <taxon>Pentapetalae</taxon>
        <taxon>asterids</taxon>
        <taxon>lamiids</taxon>
        <taxon>Lamiales</taxon>
        <taxon>Orobanchaceae</taxon>
        <taxon>Orobanchaceae incertae sedis</taxon>
        <taxon>Phtheirospermum</taxon>
    </lineage>
</organism>
<dbReference type="InterPro" id="IPR009741">
    <property type="entry name" value="EARLY_FLOWERING_4_dom"/>
</dbReference>
<feature type="domain" description="Protein EARLY FLOWERING 4" evidence="5">
    <location>
        <begin position="1"/>
        <end position="73"/>
    </location>
</feature>
<dbReference type="PANTHER" id="PTHR33469">
    <property type="entry name" value="PROTEIN ELF4-LIKE 4"/>
    <property type="match status" value="1"/>
</dbReference>
<comment type="similarity">
    <text evidence="2">Belongs to the EARLY FLOWERING 4 family.</text>
</comment>
<comment type="subcellular location">
    <subcellularLocation>
        <location evidence="1">Nucleus</location>
    </subcellularLocation>
</comment>
<dbReference type="GO" id="GO:0009649">
    <property type="term" value="P:entrainment of circadian clock"/>
    <property type="evidence" value="ECO:0007669"/>
    <property type="project" value="TreeGrafter"/>
</dbReference>
<evidence type="ECO:0000256" key="1">
    <source>
        <dbReference type="ARBA" id="ARBA00004123"/>
    </source>
</evidence>
<keyword evidence="4" id="KW-0539">Nucleus</keyword>
<keyword evidence="7" id="KW-1185">Reference proteome</keyword>
<gene>
    <name evidence="6" type="ORF">PHJA_001728300</name>
</gene>
<dbReference type="InterPro" id="IPR040462">
    <property type="entry name" value="EARLY_FLOWERING_4"/>
</dbReference>
<dbReference type="GO" id="GO:0005634">
    <property type="term" value="C:nucleus"/>
    <property type="evidence" value="ECO:0007669"/>
    <property type="project" value="UniProtKB-SubCell"/>
</dbReference>
<evidence type="ECO:0000259" key="5">
    <source>
        <dbReference type="Pfam" id="PF07011"/>
    </source>
</evidence>
<dbReference type="PANTHER" id="PTHR33469:SF40">
    <property type="entry name" value="PROTEIN EARLY FLOWERING 4-LIKE"/>
    <property type="match status" value="1"/>
</dbReference>
<evidence type="ECO:0000256" key="3">
    <source>
        <dbReference type="ARBA" id="ARBA00023108"/>
    </source>
</evidence>
<dbReference type="EMBL" id="BMAC01000408">
    <property type="protein sequence ID" value="GFP95841.1"/>
    <property type="molecule type" value="Genomic_DNA"/>
</dbReference>
<dbReference type="GO" id="GO:0042753">
    <property type="term" value="P:positive regulation of circadian rhythm"/>
    <property type="evidence" value="ECO:0007669"/>
    <property type="project" value="InterPro"/>
</dbReference>
<proteinExistence type="inferred from homology"/>
<comment type="caution">
    <text evidence="6">The sequence shown here is derived from an EMBL/GenBank/DDBJ whole genome shotgun (WGS) entry which is preliminary data.</text>
</comment>
<accession>A0A830CNA6</accession>
<dbReference type="AlphaFoldDB" id="A0A830CNA6"/>
<feature type="non-terminal residue" evidence="6">
    <location>
        <position position="1"/>
    </location>
</feature>
<sequence length="93" mass="10537">ETLTKSFREVQSVLDLNRRLIQQANDNHRSKIPRNLATNVELIREINANISEVTDLYSYLSKSFSSVIQQRRSVAGNAAKGVESVRSRLSSNF</sequence>
<dbReference type="OrthoDB" id="1895690at2759"/>
<evidence type="ECO:0000313" key="6">
    <source>
        <dbReference type="EMBL" id="GFP95841.1"/>
    </source>
</evidence>
<evidence type="ECO:0000256" key="2">
    <source>
        <dbReference type="ARBA" id="ARBA00009514"/>
    </source>
</evidence>
<dbReference type="Proteomes" id="UP000653305">
    <property type="component" value="Unassembled WGS sequence"/>
</dbReference>
<dbReference type="GO" id="GO:0048511">
    <property type="term" value="P:rhythmic process"/>
    <property type="evidence" value="ECO:0007669"/>
    <property type="project" value="UniProtKB-KW"/>
</dbReference>
<name>A0A830CNA6_9LAMI</name>
<dbReference type="Pfam" id="PF07011">
    <property type="entry name" value="Elf4"/>
    <property type="match status" value="1"/>
</dbReference>
<evidence type="ECO:0000256" key="4">
    <source>
        <dbReference type="ARBA" id="ARBA00023242"/>
    </source>
</evidence>
<keyword evidence="3" id="KW-0090">Biological rhythms</keyword>
<reference evidence="6" key="1">
    <citation type="submission" date="2020-07" db="EMBL/GenBank/DDBJ databases">
        <title>Ethylene signaling mediates host invasion by parasitic plants.</title>
        <authorList>
            <person name="Yoshida S."/>
        </authorList>
    </citation>
    <scope>NUCLEOTIDE SEQUENCE</scope>
    <source>
        <strain evidence="6">Okayama</strain>
    </source>
</reference>
<protein>
    <submittedName>
        <fullName evidence="6">Protein early flowering 4</fullName>
    </submittedName>
</protein>